<dbReference type="Gene3D" id="3.60.10.10">
    <property type="entry name" value="Endonuclease/exonuclease/phosphatase"/>
    <property type="match status" value="1"/>
</dbReference>
<accession>A0A3M0LB00</accession>
<dbReference type="Proteomes" id="UP000269221">
    <property type="component" value="Unassembled WGS sequence"/>
</dbReference>
<dbReference type="PANTHER" id="PTHR33395:SF22">
    <property type="entry name" value="REVERSE TRANSCRIPTASE DOMAIN-CONTAINING PROTEIN"/>
    <property type="match status" value="1"/>
</dbReference>
<dbReference type="Pfam" id="PF03372">
    <property type="entry name" value="Exo_endo_phos"/>
    <property type="match status" value="1"/>
</dbReference>
<evidence type="ECO:0000313" key="3">
    <source>
        <dbReference type="Proteomes" id="UP000269221"/>
    </source>
</evidence>
<dbReference type="EMBL" id="QRBI01000093">
    <property type="protein sequence ID" value="RMC20200.1"/>
    <property type="molecule type" value="Genomic_DNA"/>
</dbReference>
<dbReference type="GO" id="GO:0007508">
    <property type="term" value="P:larval heart development"/>
    <property type="evidence" value="ECO:0007669"/>
    <property type="project" value="TreeGrafter"/>
</dbReference>
<dbReference type="GO" id="GO:0031012">
    <property type="term" value="C:extracellular matrix"/>
    <property type="evidence" value="ECO:0007669"/>
    <property type="project" value="TreeGrafter"/>
</dbReference>
<feature type="domain" description="Endonuclease/exonuclease/phosphatase" evidence="1">
    <location>
        <begin position="32"/>
        <end position="101"/>
    </location>
</feature>
<dbReference type="GO" id="GO:0061343">
    <property type="term" value="P:cell adhesion involved in heart morphogenesis"/>
    <property type="evidence" value="ECO:0007669"/>
    <property type="project" value="TreeGrafter"/>
</dbReference>
<dbReference type="InterPro" id="IPR005135">
    <property type="entry name" value="Endo/exonuclease/phosphatase"/>
</dbReference>
<organism evidence="2 3">
    <name type="scientific">Hirundo rustica rustica</name>
    <dbReference type="NCBI Taxonomy" id="333673"/>
    <lineage>
        <taxon>Eukaryota</taxon>
        <taxon>Metazoa</taxon>
        <taxon>Chordata</taxon>
        <taxon>Craniata</taxon>
        <taxon>Vertebrata</taxon>
        <taxon>Euteleostomi</taxon>
        <taxon>Archelosauria</taxon>
        <taxon>Archosauria</taxon>
        <taxon>Dinosauria</taxon>
        <taxon>Saurischia</taxon>
        <taxon>Theropoda</taxon>
        <taxon>Coelurosauria</taxon>
        <taxon>Aves</taxon>
        <taxon>Neognathae</taxon>
        <taxon>Neoaves</taxon>
        <taxon>Telluraves</taxon>
        <taxon>Australaves</taxon>
        <taxon>Passeriformes</taxon>
        <taxon>Sylvioidea</taxon>
        <taxon>Hirundinidae</taxon>
        <taxon>Hirundo</taxon>
    </lineage>
</organism>
<evidence type="ECO:0000259" key="1">
    <source>
        <dbReference type="Pfam" id="PF03372"/>
    </source>
</evidence>
<comment type="caution">
    <text evidence="2">The sequence shown here is derived from an EMBL/GenBank/DDBJ whole genome shotgun (WGS) entry which is preliminary data.</text>
</comment>
<keyword evidence="3" id="KW-1185">Reference proteome</keyword>
<dbReference type="OrthoDB" id="8015569at2759"/>
<evidence type="ECO:0000313" key="2">
    <source>
        <dbReference type="EMBL" id="RMC20200.1"/>
    </source>
</evidence>
<proteinExistence type="predicted"/>
<dbReference type="InterPro" id="IPR036691">
    <property type="entry name" value="Endo/exonu/phosph_ase_sf"/>
</dbReference>
<reference evidence="2 3" key="1">
    <citation type="submission" date="2018-07" db="EMBL/GenBank/DDBJ databases">
        <title>A high quality draft genome assembly of the barn swallow (H. rustica rustica).</title>
        <authorList>
            <person name="Formenti G."/>
            <person name="Chiara M."/>
            <person name="Poveda L."/>
            <person name="Francoijs K.-J."/>
            <person name="Bonisoli-Alquati A."/>
            <person name="Canova L."/>
            <person name="Gianfranceschi L."/>
            <person name="Horner D.S."/>
            <person name="Saino N."/>
        </authorList>
    </citation>
    <scope>NUCLEOTIDE SEQUENCE [LARGE SCALE GENOMIC DNA]</scope>
    <source>
        <strain evidence="2">Chelidonia</strain>
        <tissue evidence="2">Blood</tissue>
    </source>
</reference>
<dbReference type="PANTHER" id="PTHR33395">
    <property type="entry name" value="TRANSCRIPTASE, PUTATIVE-RELATED-RELATED"/>
    <property type="match status" value="1"/>
</dbReference>
<dbReference type="AlphaFoldDB" id="A0A3M0LB00"/>
<dbReference type="STRING" id="333673.A0A3M0LB00"/>
<dbReference type="GO" id="GO:0003824">
    <property type="term" value="F:catalytic activity"/>
    <property type="evidence" value="ECO:0007669"/>
    <property type="project" value="InterPro"/>
</dbReference>
<gene>
    <name evidence="2" type="ORF">DUI87_01046</name>
</gene>
<name>A0A3M0LB00_HIRRU</name>
<protein>
    <recommendedName>
        <fullName evidence="1">Endonuclease/exonuclease/phosphatase domain-containing protein</fullName>
    </recommendedName>
</protein>
<sequence>MVTQELELLPPKKAAGSIAQMKCVYTSTQHGQQEEVEAMVQQENYDIAAIMETWWGDSHNWKAAMDGYKLFRSDRQGRRGSGVALYVRECLDSLELNDGDDTVEGSWGGIQGKANRADVWV</sequence>
<dbReference type="SUPFAM" id="SSF56219">
    <property type="entry name" value="DNase I-like"/>
    <property type="match status" value="1"/>
</dbReference>